<evidence type="ECO:0000256" key="3">
    <source>
        <dbReference type="ARBA" id="ARBA00004742"/>
    </source>
</evidence>
<keyword evidence="12 15" id="KW-0460">Magnesium</keyword>
<feature type="domain" description="Pyruvate phosphate dikinase AMP/ATP-binding" evidence="17">
    <location>
        <begin position="17"/>
        <end position="344"/>
    </location>
</feature>
<dbReference type="InterPro" id="IPR013815">
    <property type="entry name" value="ATP_grasp_subdomain_1"/>
</dbReference>
<name>A0A286E5K8_9NEIS</name>
<dbReference type="UniPathway" id="UPA00138"/>
<evidence type="ECO:0000256" key="1">
    <source>
        <dbReference type="ARBA" id="ARBA00001946"/>
    </source>
</evidence>
<dbReference type="Gene3D" id="3.30.1490.20">
    <property type="entry name" value="ATP-grasp fold, A domain"/>
    <property type="match status" value="1"/>
</dbReference>
<dbReference type="InterPro" id="IPR036637">
    <property type="entry name" value="Phosphohistidine_dom_sf"/>
</dbReference>
<dbReference type="GO" id="GO:0006094">
    <property type="term" value="P:gluconeogenesis"/>
    <property type="evidence" value="ECO:0007669"/>
    <property type="project" value="UniProtKB-UniPathway"/>
</dbReference>
<evidence type="ECO:0000256" key="9">
    <source>
        <dbReference type="ARBA" id="ARBA00022741"/>
    </source>
</evidence>
<dbReference type="NCBIfam" id="NF005057">
    <property type="entry name" value="PRK06464.1"/>
    <property type="match status" value="1"/>
</dbReference>
<evidence type="ECO:0000259" key="17">
    <source>
        <dbReference type="Pfam" id="PF01326"/>
    </source>
</evidence>
<keyword evidence="10 15" id="KW-0418">Kinase</keyword>
<keyword evidence="8 15" id="KW-0479">Metal-binding</keyword>
<dbReference type="FunFam" id="3.30.470.20:FF:000017">
    <property type="entry name" value="Phosphoenolpyruvate synthase"/>
    <property type="match status" value="1"/>
</dbReference>
<dbReference type="SUPFAM" id="SSF51621">
    <property type="entry name" value="Phosphoenolpyruvate/pyruvate domain"/>
    <property type="match status" value="1"/>
</dbReference>
<comment type="function">
    <text evidence="2 15">Catalyzes the phosphorylation of pyruvate to phosphoenolpyruvate.</text>
</comment>
<dbReference type="InterPro" id="IPR040442">
    <property type="entry name" value="Pyrv_kinase-like_dom_sf"/>
</dbReference>
<keyword evidence="20" id="KW-1185">Reference proteome</keyword>
<feature type="domain" description="PEP-utilising enzyme C-terminal" evidence="18">
    <location>
        <begin position="483"/>
        <end position="788"/>
    </location>
</feature>
<evidence type="ECO:0000256" key="5">
    <source>
        <dbReference type="ARBA" id="ARBA00011996"/>
    </source>
</evidence>
<dbReference type="Gene3D" id="3.30.470.20">
    <property type="entry name" value="ATP-grasp fold, B domain"/>
    <property type="match status" value="1"/>
</dbReference>
<comment type="catalytic activity">
    <reaction evidence="14 15">
        <text>pyruvate + ATP + H2O = phosphoenolpyruvate + AMP + phosphate + 2 H(+)</text>
        <dbReference type="Rhea" id="RHEA:11364"/>
        <dbReference type="ChEBI" id="CHEBI:15361"/>
        <dbReference type="ChEBI" id="CHEBI:15377"/>
        <dbReference type="ChEBI" id="CHEBI:15378"/>
        <dbReference type="ChEBI" id="CHEBI:30616"/>
        <dbReference type="ChEBI" id="CHEBI:43474"/>
        <dbReference type="ChEBI" id="CHEBI:58702"/>
        <dbReference type="ChEBI" id="CHEBI:456215"/>
        <dbReference type="EC" id="2.7.9.2"/>
    </reaction>
</comment>
<organism evidence="19 20">
    <name type="scientific">Alysiella filiformis DSM 16848</name>
    <dbReference type="NCBI Taxonomy" id="1120981"/>
    <lineage>
        <taxon>Bacteria</taxon>
        <taxon>Pseudomonadati</taxon>
        <taxon>Pseudomonadota</taxon>
        <taxon>Betaproteobacteria</taxon>
        <taxon>Neisseriales</taxon>
        <taxon>Neisseriaceae</taxon>
        <taxon>Alysiella</taxon>
    </lineage>
</organism>
<dbReference type="SUPFAM" id="SSF56059">
    <property type="entry name" value="Glutathione synthetase ATP-binding domain-like"/>
    <property type="match status" value="1"/>
</dbReference>
<keyword evidence="9 15" id="KW-0547">Nucleotide-binding</keyword>
<dbReference type="AlphaFoldDB" id="A0A286E5K8"/>
<keyword evidence="19" id="KW-0670">Pyruvate</keyword>
<evidence type="ECO:0000259" key="16">
    <source>
        <dbReference type="Pfam" id="PF00391"/>
    </source>
</evidence>
<dbReference type="InterPro" id="IPR018274">
    <property type="entry name" value="PEP_util_AS"/>
</dbReference>
<dbReference type="InterPro" id="IPR006319">
    <property type="entry name" value="PEP_synth"/>
</dbReference>
<evidence type="ECO:0000256" key="14">
    <source>
        <dbReference type="ARBA" id="ARBA00047700"/>
    </source>
</evidence>
<dbReference type="PIRSF" id="PIRSF000854">
    <property type="entry name" value="PEP_synthase"/>
    <property type="match status" value="1"/>
</dbReference>
<evidence type="ECO:0000256" key="10">
    <source>
        <dbReference type="ARBA" id="ARBA00022777"/>
    </source>
</evidence>
<dbReference type="RefSeq" id="WP_097113624.1">
    <property type="nucleotide sequence ID" value="NZ_CP083931.1"/>
</dbReference>
<evidence type="ECO:0000256" key="13">
    <source>
        <dbReference type="ARBA" id="ARBA00033470"/>
    </source>
</evidence>
<reference evidence="19 20" key="1">
    <citation type="submission" date="2017-09" db="EMBL/GenBank/DDBJ databases">
        <authorList>
            <person name="Ehlers B."/>
            <person name="Leendertz F.H."/>
        </authorList>
    </citation>
    <scope>NUCLEOTIDE SEQUENCE [LARGE SCALE GENOMIC DNA]</scope>
    <source>
        <strain evidence="19 20">DSM 16848</strain>
    </source>
</reference>
<dbReference type="Pfam" id="PF02896">
    <property type="entry name" value="PEP-utilizers_C"/>
    <property type="match status" value="1"/>
</dbReference>
<evidence type="ECO:0000256" key="6">
    <source>
        <dbReference type="ARBA" id="ARBA00021623"/>
    </source>
</evidence>
<comment type="similarity">
    <text evidence="4 15">Belongs to the PEP-utilizing enzyme family.</text>
</comment>
<dbReference type="Proteomes" id="UP000219669">
    <property type="component" value="Unassembled WGS sequence"/>
</dbReference>
<evidence type="ECO:0000313" key="20">
    <source>
        <dbReference type="Proteomes" id="UP000219669"/>
    </source>
</evidence>
<dbReference type="EMBL" id="OCNF01000003">
    <property type="protein sequence ID" value="SOD66218.1"/>
    <property type="molecule type" value="Genomic_DNA"/>
</dbReference>
<dbReference type="InterPro" id="IPR008279">
    <property type="entry name" value="PEP-util_enz_mobile_dom"/>
</dbReference>
<dbReference type="FunFam" id="3.30.1490.20:FF:000010">
    <property type="entry name" value="Phosphoenolpyruvate synthase"/>
    <property type="match status" value="1"/>
</dbReference>
<gene>
    <name evidence="19" type="ORF">SAMN02746062_00546</name>
</gene>
<feature type="domain" description="PEP-utilising enzyme mobile" evidence="16">
    <location>
        <begin position="388"/>
        <end position="458"/>
    </location>
</feature>
<evidence type="ECO:0000313" key="19">
    <source>
        <dbReference type="EMBL" id="SOD66218.1"/>
    </source>
</evidence>
<dbReference type="EC" id="2.7.9.2" evidence="5 15"/>
<evidence type="ECO:0000256" key="15">
    <source>
        <dbReference type="PIRNR" id="PIRNR000854"/>
    </source>
</evidence>
<dbReference type="PROSITE" id="PS00742">
    <property type="entry name" value="PEP_ENZYMES_2"/>
    <property type="match status" value="1"/>
</dbReference>
<dbReference type="InterPro" id="IPR002192">
    <property type="entry name" value="PPDK_AMP/ATP-bd"/>
</dbReference>
<dbReference type="OrthoDB" id="9765468at2"/>
<comment type="cofactor">
    <cofactor evidence="1 15">
        <name>Mg(2+)</name>
        <dbReference type="ChEBI" id="CHEBI:18420"/>
    </cofactor>
</comment>
<dbReference type="SUPFAM" id="SSF52009">
    <property type="entry name" value="Phosphohistidine domain"/>
    <property type="match status" value="1"/>
</dbReference>
<dbReference type="FunFam" id="3.20.20.60:FF:000010">
    <property type="entry name" value="Phosphoenolpyruvate synthase"/>
    <property type="match status" value="1"/>
</dbReference>
<keyword evidence="7 15" id="KW-0808">Transferase</keyword>
<dbReference type="PANTHER" id="PTHR43030">
    <property type="entry name" value="PHOSPHOENOLPYRUVATE SYNTHASE"/>
    <property type="match status" value="1"/>
</dbReference>
<evidence type="ECO:0000256" key="11">
    <source>
        <dbReference type="ARBA" id="ARBA00022840"/>
    </source>
</evidence>
<protein>
    <recommendedName>
        <fullName evidence="6 15">Phosphoenolpyruvate synthase</fullName>
        <shortName evidence="15">PEP synthase</shortName>
        <ecNumber evidence="5 15">2.7.9.2</ecNumber>
    </recommendedName>
    <alternativeName>
        <fullName evidence="13 15">Pyruvate, water dikinase</fullName>
    </alternativeName>
</protein>
<proteinExistence type="inferred from homology"/>
<evidence type="ECO:0000256" key="8">
    <source>
        <dbReference type="ARBA" id="ARBA00022723"/>
    </source>
</evidence>
<evidence type="ECO:0000256" key="2">
    <source>
        <dbReference type="ARBA" id="ARBA00002988"/>
    </source>
</evidence>
<evidence type="ECO:0000259" key="18">
    <source>
        <dbReference type="Pfam" id="PF02896"/>
    </source>
</evidence>
<dbReference type="GO" id="GO:0008986">
    <property type="term" value="F:pyruvate, water dikinase activity"/>
    <property type="evidence" value="ECO:0007669"/>
    <property type="project" value="UniProtKB-EC"/>
</dbReference>
<dbReference type="Gene3D" id="3.50.30.10">
    <property type="entry name" value="Phosphohistidine domain"/>
    <property type="match status" value="1"/>
</dbReference>
<dbReference type="GO" id="GO:0046872">
    <property type="term" value="F:metal ion binding"/>
    <property type="evidence" value="ECO:0007669"/>
    <property type="project" value="UniProtKB-KW"/>
</dbReference>
<dbReference type="PROSITE" id="PS00370">
    <property type="entry name" value="PEP_ENZYMES_PHOS_SITE"/>
    <property type="match status" value="1"/>
</dbReference>
<dbReference type="GO" id="GO:0005524">
    <property type="term" value="F:ATP binding"/>
    <property type="evidence" value="ECO:0007669"/>
    <property type="project" value="UniProtKB-KW"/>
</dbReference>
<dbReference type="InterPro" id="IPR015813">
    <property type="entry name" value="Pyrv/PenolPyrv_kinase-like_dom"/>
</dbReference>
<evidence type="ECO:0000256" key="4">
    <source>
        <dbReference type="ARBA" id="ARBA00007837"/>
    </source>
</evidence>
<dbReference type="InterPro" id="IPR000121">
    <property type="entry name" value="PEP_util_C"/>
</dbReference>
<comment type="pathway">
    <text evidence="3 15">Carbohydrate biosynthesis; gluconeogenesis.</text>
</comment>
<sequence length="797" mass="87238">MSQNVIWFENLRMTDVESVGGKNASLGEMISQLTEKGVRVPSGFATTAAAYRAFLAHEGLAERISNALAALNVDDVTELARVGKEIRQWILDTPFPAELNADIETAWNKMVADAGTDQISVAVRSSATAEDLPDASFAGQQETFLNINGLDNVKEAMHHVFASLYNDRAISYRVHKGFAHDVVALSAGVQRMVRSDTGAAGVMFSIDTESGFEDVVFVTSSYGLGETVVQGAVNPDEFYVHKPTLRAGKPAILRKTMGSKLIKMTFTEQAQAGKSVQVVDVPAEQRKQFSISNEEITELAKYALIIEEHYGRPMDIEWGRDGVDGKLYILQARPETVKSQEKEQGNSLRRYNISGERQVLCEGRAIGQKVGQGKVRLVKDASEMDSVQAGDILVTDMTDPDWEPVMKRAAAIVTNRGGRTCHAAIIARELGIPAVVGCGNASEVLQEGQEVTVSCAEGDTGLIYNGLLNVSVDEISLDKMPQSPVKIMMNVGNPELAFSFAHIPSEGIGLARMEFIINRQIGIHPKALIDFDKLDSDLQDEIRDRIAGYASPTAFYVDKIAEGVATLAASVYPRKVIVRMSDFKSNEYMGLVGGNIYEPHEENPMLGFRGAARYVSEEFKEAFALECQALKYVRDEMGLTNVEIMIPFVRTLNEAEQVIHALKANGLERGKNGLRLIMMCEVPSNALLAEQFLKYFDGFSIGSNDMTQLTLGVDRDSGGSIASSFDERNPAVKVMLHLAISACRKHNKYVGICGQGPSDHPDFAKWLVEEGIETVSLNPDTVIETWLYLAKELNNAA</sequence>
<keyword evidence="11 15" id="KW-0067">ATP-binding</keyword>
<evidence type="ECO:0000256" key="12">
    <source>
        <dbReference type="ARBA" id="ARBA00022842"/>
    </source>
</evidence>
<dbReference type="Pfam" id="PF01326">
    <property type="entry name" value="PPDK_N"/>
    <property type="match status" value="1"/>
</dbReference>
<dbReference type="InterPro" id="IPR023151">
    <property type="entry name" value="PEP_util_CS"/>
</dbReference>
<accession>A0A286E5K8</accession>
<dbReference type="NCBIfam" id="TIGR01418">
    <property type="entry name" value="PEP_synth"/>
    <property type="match status" value="1"/>
</dbReference>
<dbReference type="Pfam" id="PF00391">
    <property type="entry name" value="PEP-utilizers"/>
    <property type="match status" value="1"/>
</dbReference>
<dbReference type="FunFam" id="3.50.30.10:FF:000002">
    <property type="entry name" value="Phosphoenolpyruvate synthase"/>
    <property type="match status" value="1"/>
</dbReference>
<dbReference type="Gene3D" id="3.20.20.60">
    <property type="entry name" value="Phosphoenolpyruvate-binding domains"/>
    <property type="match status" value="1"/>
</dbReference>
<dbReference type="PANTHER" id="PTHR43030:SF1">
    <property type="entry name" value="PHOSPHOENOLPYRUVATE SYNTHASE"/>
    <property type="match status" value="1"/>
</dbReference>
<evidence type="ECO:0000256" key="7">
    <source>
        <dbReference type="ARBA" id="ARBA00022679"/>
    </source>
</evidence>